<keyword evidence="1" id="KW-0805">Transcription regulation</keyword>
<evidence type="ECO:0000259" key="4">
    <source>
        <dbReference type="Pfam" id="PF08220"/>
    </source>
</evidence>
<evidence type="ECO:0000313" key="6">
    <source>
        <dbReference type="Proteomes" id="UP000178106"/>
    </source>
</evidence>
<evidence type="ECO:0000256" key="2">
    <source>
        <dbReference type="ARBA" id="ARBA00023163"/>
    </source>
</evidence>
<feature type="compositionally biased region" description="Basic and acidic residues" evidence="3">
    <location>
        <begin position="1"/>
        <end position="13"/>
    </location>
</feature>
<dbReference type="SUPFAM" id="SSF46785">
    <property type="entry name" value="Winged helix' DNA-binding domain"/>
    <property type="match status" value="1"/>
</dbReference>
<organism evidence="5 6">
    <name type="scientific">Candidatus Lloydbacteria bacterium RIFOXYC12_FULL_46_25</name>
    <dbReference type="NCBI Taxonomy" id="1798670"/>
    <lineage>
        <taxon>Bacteria</taxon>
        <taxon>Candidatus Lloydiibacteriota</taxon>
    </lineage>
</organism>
<evidence type="ECO:0000256" key="3">
    <source>
        <dbReference type="SAM" id="MobiDB-lite"/>
    </source>
</evidence>
<feature type="domain" description="HTH deoR-type" evidence="4">
    <location>
        <begin position="292"/>
        <end position="339"/>
    </location>
</feature>
<dbReference type="InterPro" id="IPR036390">
    <property type="entry name" value="WH_DNA-bd_sf"/>
</dbReference>
<protein>
    <recommendedName>
        <fullName evidence="4">HTH deoR-type domain-containing protein</fullName>
    </recommendedName>
</protein>
<dbReference type="Proteomes" id="UP000178106">
    <property type="component" value="Unassembled WGS sequence"/>
</dbReference>
<accession>A0A1G2E3W0</accession>
<dbReference type="EMBL" id="MHLU01000017">
    <property type="protein sequence ID" value="OGZ20435.1"/>
    <property type="molecule type" value="Genomic_DNA"/>
</dbReference>
<gene>
    <name evidence="5" type="ORF">A2494_00975</name>
</gene>
<keyword evidence="2" id="KW-0804">Transcription</keyword>
<evidence type="ECO:0000313" key="5">
    <source>
        <dbReference type="EMBL" id="OGZ20435.1"/>
    </source>
</evidence>
<dbReference type="Gene3D" id="1.10.10.10">
    <property type="entry name" value="Winged helix-like DNA-binding domain superfamily/Winged helix DNA-binding domain"/>
    <property type="match status" value="1"/>
</dbReference>
<evidence type="ECO:0000256" key="1">
    <source>
        <dbReference type="ARBA" id="ARBA00023015"/>
    </source>
</evidence>
<proteinExistence type="predicted"/>
<dbReference type="InterPro" id="IPR001034">
    <property type="entry name" value="DeoR_HTH"/>
</dbReference>
<dbReference type="InterPro" id="IPR036388">
    <property type="entry name" value="WH-like_DNA-bd_sf"/>
</dbReference>
<sequence>MEQKKDNNYVRAEHNRHHAEGQQNNSKANGFGYIMSKAEKLTTALYLVSDIMSDKEPMKWTMRETGVNILSDITVGSTDKASARITDLRQVMKKIEQIVSFLDIAQSTRLLSEMNATVLKKEYMGLRRDVEAEWNRTYEQGRVVLTESFFNVPHVDELSSGVHNDGVAQKEEGHTKKIVPPSAHTVTPLRVVGEAKEIRAPETPVSRVEHVNTTPLAPVVPMTGGKREEISMAKGERPLLHVERLSEVKPVVRPVVTLRDAITHARTDVVRPRSLERERSEIGSTLVVRDDRRKIILALIKQKSHLTVKDITKSIPSVSEKTIQRELLAMVEEGILEKHGERRWSTYSLSSE</sequence>
<reference evidence="5 6" key="1">
    <citation type="journal article" date="2016" name="Nat. Commun.">
        <title>Thousands of microbial genomes shed light on interconnected biogeochemical processes in an aquifer system.</title>
        <authorList>
            <person name="Anantharaman K."/>
            <person name="Brown C.T."/>
            <person name="Hug L.A."/>
            <person name="Sharon I."/>
            <person name="Castelle C.J."/>
            <person name="Probst A.J."/>
            <person name="Thomas B.C."/>
            <person name="Singh A."/>
            <person name="Wilkins M.J."/>
            <person name="Karaoz U."/>
            <person name="Brodie E.L."/>
            <person name="Williams K.H."/>
            <person name="Hubbard S.S."/>
            <person name="Banfield J.F."/>
        </authorList>
    </citation>
    <scope>NUCLEOTIDE SEQUENCE [LARGE SCALE GENOMIC DNA]</scope>
</reference>
<name>A0A1G2E3W0_9BACT</name>
<dbReference type="Pfam" id="PF08220">
    <property type="entry name" value="HTH_DeoR"/>
    <property type="match status" value="1"/>
</dbReference>
<feature type="region of interest" description="Disordered" evidence="3">
    <location>
        <begin position="1"/>
        <end position="26"/>
    </location>
</feature>
<dbReference type="AlphaFoldDB" id="A0A1G2E3W0"/>
<comment type="caution">
    <text evidence="5">The sequence shown here is derived from an EMBL/GenBank/DDBJ whole genome shotgun (WGS) entry which is preliminary data.</text>
</comment>
<dbReference type="GO" id="GO:0003700">
    <property type="term" value="F:DNA-binding transcription factor activity"/>
    <property type="evidence" value="ECO:0007669"/>
    <property type="project" value="InterPro"/>
</dbReference>